<dbReference type="Pfam" id="PF02992">
    <property type="entry name" value="Transposase_21"/>
    <property type="match status" value="1"/>
</dbReference>
<dbReference type="PANTHER" id="PTHR10775:SF180">
    <property type="entry name" value="TRANSPOSON, EN_SPM-LIKE, TRANSPOSASE-ASSOCIATED DOMAIN PROTEIN-RELATED"/>
    <property type="match status" value="1"/>
</dbReference>
<proteinExistence type="predicted"/>
<dbReference type="InterPro" id="IPR004242">
    <property type="entry name" value="Transposase_21"/>
</dbReference>
<keyword evidence="2" id="KW-1185">Reference proteome</keyword>
<feature type="non-terminal residue" evidence="1">
    <location>
        <position position="1"/>
    </location>
</feature>
<dbReference type="Proteomes" id="UP000257109">
    <property type="component" value="Unassembled WGS sequence"/>
</dbReference>
<protein>
    <submittedName>
        <fullName evidence="1">Uncharacterized protein</fullName>
    </submittedName>
</protein>
<name>A0A371FFJ1_MUCPR</name>
<dbReference type="PANTHER" id="PTHR10775">
    <property type="entry name" value="OS08G0208400 PROTEIN"/>
    <property type="match status" value="1"/>
</dbReference>
<comment type="caution">
    <text evidence="1">The sequence shown here is derived from an EMBL/GenBank/DDBJ whole genome shotgun (WGS) entry which is preliminary data.</text>
</comment>
<evidence type="ECO:0000313" key="2">
    <source>
        <dbReference type="Proteomes" id="UP000257109"/>
    </source>
</evidence>
<reference evidence="1" key="1">
    <citation type="submission" date="2018-05" db="EMBL/GenBank/DDBJ databases">
        <title>Draft genome of Mucuna pruriens seed.</title>
        <authorList>
            <person name="Nnadi N.E."/>
            <person name="Vos R."/>
            <person name="Hasami M.H."/>
            <person name="Devisetty U.K."/>
            <person name="Aguiy J.C."/>
        </authorList>
    </citation>
    <scope>NUCLEOTIDE SEQUENCE [LARGE SCALE GENOMIC DNA]</scope>
    <source>
        <strain evidence="1">JCA_2017</strain>
    </source>
</reference>
<dbReference type="OrthoDB" id="1934442at2759"/>
<dbReference type="AlphaFoldDB" id="A0A371FFJ1"/>
<evidence type="ECO:0000313" key="1">
    <source>
        <dbReference type="EMBL" id="RDX77067.1"/>
    </source>
</evidence>
<gene>
    <name evidence="1" type="ORF">CR513_42866</name>
</gene>
<accession>A0A371FFJ1</accession>
<organism evidence="1 2">
    <name type="scientific">Mucuna pruriens</name>
    <name type="common">Velvet bean</name>
    <name type="synonym">Dolichos pruriens</name>
    <dbReference type="NCBI Taxonomy" id="157652"/>
    <lineage>
        <taxon>Eukaryota</taxon>
        <taxon>Viridiplantae</taxon>
        <taxon>Streptophyta</taxon>
        <taxon>Embryophyta</taxon>
        <taxon>Tracheophyta</taxon>
        <taxon>Spermatophyta</taxon>
        <taxon>Magnoliopsida</taxon>
        <taxon>eudicotyledons</taxon>
        <taxon>Gunneridae</taxon>
        <taxon>Pentapetalae</taxon>
        <taxon>rosids</taxon>
        <taxon>fabids</taxon>
        <taxon>Fabales</taxon>
        <taxon>Fabaceae</taxon>
        <taxon>Papilionoideae</taxon>
        <taxon>50 kb inversion clade</taxon>
        <taxon>NPAAA clade</taxon>
        <taxon>indigoferoid/millettioid clade</taxon>
        <taxon>Phaseoleae</taxon>
        <taxon>Mucuna</taxon>
    </lineage>
</organism>
<dbReference type="EMBL" id="QJKJ01009295">
    <property type="protein sequence ID" value="RDX77067.1"/>
    <property type="molecule type" value="Genomic_DNA"/>
</dbReference>
<sequence>MRGNVMYNFDMRPIQCNGRKLIDFDNEPRNLRISLITYGMNLDLQPASLVVHEAQVYDVIYDDFGLRQLGNDIDVYLSPLVEDLRMLWDKDIDVFDEYNNQNCQMCVLLFCTTNDFSAYGNLFKYSVKGHKICPICEEGTSYHQLTHGRKTCYLKHRKFFKANHSYR</sequence>